<dbReference type="PROSITE" id="PS00513">
    <property type="entry name" value="ADENYLOSUCCIN_SYN_2"/>
    <property type="match status" value="1"/>
</dbReference>
<dbReference type="InterPro" id="IPR027417">
    <property type="entry name" value="P-loop_NTPase"/>
</dbReference>
<keyword evidence="6 8" id="KW-0460">Magnesium</keyword>
<dbReference type="HAMAP" id="MF_00011">
    <property type="entry name" value="Adenylosucc_synth"/>
    <property type="match status" value="1"/>
</dbReference>
<evidence type="ECO:0000313" key="12">
    <source>
        <dbReference type="Proteomes" id="UP000198520"/>
    </source>
</evidence>
<evidence type="ECO:0000256" key="5">
    <source>
        <dbReference type="ARBA" id="ARBA00022755"/>
    </source>
</evidence>
<dbReference type="Proteomes" id="UP000198520">
    <property type="component" value="Unassembled WGS sequence"/>
</dbReference>
<feature type="binding site" evidence="8">
    <location>
        <begin position="408"/>
        <end position="410"/>
    </location>
    <ligand>
        <name>GTP</name>
        <dbReference type="ChEBI" id="CHEBI:37565"/>
    </ligand>
</feature>
<evidence type="ECO:0000256" key="2">
    <source>
        <dbReference type="ARBA" id="ARBA00022598"/>
    </source>
</evidence>
<reference evidence="12" key="1">
    <citation type="submission" date="2016-10" db="EMBL/GenBank/DDBJ databases">
        <authorList>
            <person name="Varghese N."/>
            <person name="Submissions S."/>
        </authorList>
    </citation>
    <scope>NUCLEOTIDE SEQUENCE [LARGE SCALE GENOMIC DNA]</scope>
    <source>
        <strain evidence="12">DSM 19083</strain>
    </source>
</reference>
<accession>A0A1I2H3E4</accession>
<feature type="binding site" evidence="8">
    <location>
        <position position="300"/>
    </location>
    <ligand>
        <name>GTP</name>
        <dbReference type="ChEBI" id="CHEBI:37565"/>
    </ligand>
</feature>
<dbReference type="SUPFAM" id="SSF52540">
    <property type="entry name" value="P-loop containing nucleoside triphosphate hydrolases"/>
    <property type="match status" value="1"/>
</dbReference>
<comment type="similarity">
    <text evidence="8 10">Belongs to the adenylosuccinate synthetase family.</text>
</comment>
<evidence type="ECO:0000256" key="1">
    <source>
        <dbReference type="ARBA" id="ARBA00011738"/>
    </source>
</evidence>
<feature type="binding site" evidence="8">
    <location>
        <begin position="36"/>
        <end position="38"/>
    </location>
    <ligand>
        <name>GTP</name>
        <dbReference type="ChEBI" id="CHEBI:37565"/>
    </ligand>
</feature>
<dbReference type="AlphaFoldDB" id="A0A1I2H3E4"/>
<dbReference type="Gene3D" id="3.40.440.10">
    <property type="entry name" value="Adenylosuccinate Synthetase, subunit A, domain 1"/>
    <property type="match status" value="1"/>
</dbReference>
<keyword evidence="2 8" id="KW-0436">Ligase</keyword>
<dbReference type="InterPro" id="IPR001114">
    <property type="entry name" value="Adenylosuccinate_synthetase"/>
</dbReference>
<feature type="binding site" evidence="8">
    <location>
        <position position="9"/>
    </location>
    <ligand>
        <name>Mg(2+)</name>
        <dbReference type="ChEBI" id="CHEBI:18420"/>
    </ligand>
</feature>
<dbReference type="UniPathway" id="UPA00075">
    <property type="reaction ID" value="UER00335"/>
</dbReference>
<feature type="binding site" description="in other chain" evidence="8">
    <location>
        <position position="298"/>
    </location>
    <ligand>
        <name>IMP</name>
        <dbReference type="ChEBI" id="CHEBI:58053"/>
        <note>ligand shared between dimeric partners</note>
    </ligand>
</feature>
<keyword evidence="4 8" id="KW-0547">Nucleotide-binding</keyword>
<feature type="binding site" description="in other chain" evidence="8">
    <location>
        <begin position="34"/>
        <end position="37"/>
    </location>
    <ligand>
        <name>IMP</name>
        <dbReference type="ChEBI" id="CHEBI:58053"/>
        <note>ligand shared between dimeric partners</note>
    </ligand>
</feature>
<feature type="binding site" description="in other chain" evidence="8">
    <location>
        <position position="124"/>
    </location>
    <ligand>
        <name>IMP</name>
        <dbReference type="ChEBI" id="CHEBI:58053"/>
        <note>ligand shared between dimeric partners</note>
    </ligand>
</feature>
<evidence type="ECO:0000256" key="7">
    <source>
        <dbReference type="ARBA" id="ARBA00023134"/>
    </source>
</evidence>
<feature type="binding site" evidence="8">
    <location>
        <begin position="326"/>
        <end position="328"/>
    </location>
    <ligand>
        <name>GTP</name>
        <dbReference type="ChEBI" id="CHEBI:37565"/>
    </ligand>
</feature>
<comment type="cofactor">
    <cofactor evidence="8">
        <name>Mg(2+)</name>
        <dbReference type="ChEBI" id="CHEBI:18420"/>
    </cofactor>
    <text evidence="8">Binds 1 Mg(2+) ion per subunit.</text>
</comment>
<dbReference type="CDD" id="cd03108">
    <property type="entry name" value="AdSS"/>
    <property type="match status" value="1"/>
</dbReference>
<dbReference type="InterPro" id="IPR042110">
    <property type="entry name" value="Adenylosuccinate_synth_dom2"/>
</dbReference>
<dbReference type="PANTHER" id="PTHR11846">
    <property type="entry name" value="ADENYLOSUCCINATE SYNTHETASE"/>
    <property type="match status" value="1"/>
</dbReference>
<protein>
    <recommendedName>
        <fullName evidence="8 10">Adenylosuccinate synthetase</fullName>
        <shortName evidence="8">AMPSase</shortName>
        <shortName evidence="8">AdSS</shortName>
        <ecNumber evidence="8 10">6.3.4.4</ecNumber>
    </recommendedName>
    <alternativeName>
        <fullName evidence="8">IMP--aspartate ligase</fullName>
    </alternativeName>
</protein>
<evidence type="ECO:0000256" key="8">
    <source>
        <dbReference type="HAMAP-Rule" id="MF_00011"/>
    </source>
</evidence>
<dbReference type="Gene3D" id="3.90.170.10">
    <property type="entry name" value="Adenylosuccinate Synthetase, subunit A, domain 3"/>
    <property type="match status" value="1"/>
</dbReference>
<dbReference type="GO" id="GO:0046040">
    <property type="term" value="P:IMP metabolic process"/>
    <property type="evidence" value="ECO:0007669"/>
    <property type="project" value="TreeGrafter"/>
</dbReference>
<dbReference type="NCBIfam" id="NF002223">
    <property type="entry name" value="PRK01117.1"/>
    <property type="match status" value="1"/>
</dbReference>
<sequence length="423" mass="45929">MVVGAQWGDEGKGKATDQLGSQVDYVVKFNGGNNAGHTVVVGSEKYALHLLPSGILSPGVTPVIGNGVVIDIEVLFEELDALEARGVDVSRLLVSSAAHIIAPYNRTVDKVTERFLGKRKIGTTGRGIGPTYADKINRVGLRVQDLFDEKILTQKVEGALDQKNHLLVKVYNRRAITVEETVEELLGYAERVRPMVADTSLVLNQALDAGKTVLFEGGQATMLDVDHGTYPFVTSSNATAGGVCTGSGIGPTRIDRVVGVIKAYTTRVGEGPFPTELFDDKGEFLRSTGGEFGVTTGRPRRCGWYDAVVARYSARINGLTDFVLTKLDVLTGLEQIPVCVAYDVDGVRHDEMPFDQSDFHHAKPIFEYFEGWTEDITGARTFEELPRQAQEYVLALEAMSGSRMSAVGVGPDREATIVRHPLL</sequence>
<feature type="binding site" evidence="8">
    <location>
        <begin position="8"/>
        <end position="14"/>
    </location>
    <ligand>
        <name>GTP</name>
        <dbReference type="ChEBI" id="CHEBI:37565"/>
    </ligand>
</feature>
<name>A0A1I2H3E4_9MICO</name>
<gene>
    <name evidence="8" type="primary">purA</name>
    <name evidence="11" type="ORF">SAMN04488035_2192</name>
</gene>
<dbReference type="GO" id="GO:0005525">
    <property type="term" value="F:GTP binding"/>
    <property type="evidence" value="ECO:0007669"/>
    <property type="project" value="UniProtKB-UniRule"/>
</dbReference>
<comment type="function">
    <text evidence="8">Plays an important role in the de novo pathway of purine nucleotide biosynthesis. Catalyzes the first committed step in the biosynthesis of AMP from IMP.</text>
</comment>
<dbReference type="FunFam" id="1.10.300.10:FF:000001">
    <property type="entry name" value="Adenylosuccinate synthetase"/>
    <property type="match status" value="1"/>
</dbReference>
<keyword evidence="8" id="KW-0963">Cytoplasm</keyword>
<keyword evidence="5 8" id="KW-0658">Purine biosynthesis</keyword>
<dbReference type="EC" id="6.3.4.4" evidence="8 10"/>
<comment type="subcellular location">
    <subcellularLocation>
        <location evidence="8">Cytoplasm</location>
    </subcellularLocation>
</comment>
<dbReference type="PANTHER" id="PTHR11846:SF0">
    <property type="entry name" value="ADENYLOSUCCINATE SYNTHETASE"/>
    <property type="match status" value="1"/>
</dbReference>
<feature type="binding site" description="in other chain" evidence="8">
    <location>
        <begin position="9"/>
        <end position="12"/>
    </location>
    <ligand>
        <name>IMP</name>
        <dbReference type="ChEBI" id="CHEBI:58053"/>
        <note>ligand shared between dimeric partners</note>
    </ligand>
</feature>
<dbReference type="EMBL" id="FONZ01000003">
    <property type="protein sequence ID" value="SFF24655.1"/>
    <property type="molecule type" value="Genomic_DNA"/>
</dbReference>
<evidence type="ECO:0000313" key="11">
    <source>
        <dbReference type="EMBL" id="SFF24655.1"/>
    </source>
</evidence>
<dbReference type="GO" id="GO:0004019">
    <property type="term" value="F:adenylosuccinate synthase activity"/>
    <property type="evidence" value="ECO:0007669"/>
    <property type="project" value="UniProtKB-UniRule"/>
</dbReference>
<dbReference type="GO" id="GO:0044208">
    <property type="term" value="P:'de novo' AMP biosynthetic process"/>
    <property type="evidence" value="ECO:0007669"/>
    <property type="project" value="UniProtKB-UniRule"/>
</dbReference>
<proteinExistence type="inferred from homology"/>
<dbReference type="InterPro" id="IPR042109">
    <property type="entry name" value="Adenylosuccinate_synth_dom1"/>
</dbReference>
<comment type="pathway">
    <text evidence="8 10">Purine metabolism; AMP biosynthesis via de novo pathway; AMP from IMP: step 1/2.</text>
</comment>
<feature type="binding site" description="in other chain" evidence="8">
    <location>
        <position position="234"/>
    </location>
    <ligand>
        <name>IMP</name>
        <dbReference type="ChEBI" id="CHEBI:58053"/>
        <note>ligand shared between dimeric partners</note>
    </ligand>
</feature>
<dbReference type="InterPro" id="IPR042111">
    <property type="entry name" value="Adenylosuccinate_synth_dom3"/>
</dbReference>
<dbReference type="GO" id="GO:0005737">
    <property type="term" value="C:cytoplasm"/>
    <property type="evidence" value="ECO:0007669"/>
    <property type="project" value="UniProtKB-SubCell"/>
</dbReference>
<comment type="catalytic activity">
    <reaction evidence="8 10">
        <text>IMP + L-aspartate + GTP = N(6)-(1,2-dicarboxyethyl)-AMP + GDP + phosphate + 2 H(+)</text>
        <dbReference type="Rhea" id="RHEA:15753"/>
        <dbReference type="ChEBI" id="CHEBI:15378"/>
        <dbReference type="ChEBI" id="CHEBI:29991"/>
        <dbReference type="ChEBI" id="CHEBI:37565"/>
        <dbReference type="ChEBI" id="CHEBI:43474"/>
        <dbReference type="ChEBI" id="CHEBI:57567"/>
        <dbReference type="ChEBI" id="CHEBI:58053"/>
        <dbReference type="ChEBI" id="CHEBI:58189"/>
        <dbReference type="EC" id="6.3.4.4"/>
    </reaction>
</comment>
<feature type="active site" evidence="9">
    <location>
        <position position="135"/>
    </location>
</feature>
<feature type="active site" description="Proton donor" evidence="8">
    <location>
        <position position="37"/>
    </location>
</feature>
<organism evidence="11 12">
    <name type="scientific">Flavimobilis marinus</name>
    <dbReference type="NCBI Taxonomy" id="285351"/>
    <lineage>
        <taxon>Bacteria</taxon>
        <taxon>Bacillati</taxon>
        <taxon>Actinomycetota</taxon>
        <taxon>Actinomycetes</taxon>
        <taxon>Micrococcales</taxon>
        <taxon>Jonesiaceae</taxon>
        <taxon>Flavimobilis</taxon>
    </lineage>
</organism>
<feature type="binding site" evidence="8">
    <location>
        <position position="138"/>
    </location>
    <ligand>
        <name>IMP</name>
        <dbReference type="ChEBI" id="CHEBI:58053"/>
        <note>ligand shared between dimeric partners</note>
    </ligand>
</feature>
<dbReference type="SMART" id="SM00788">
    <property type="entry name" value="Adenylsucc_synt"/>
    <property type="match status" value="1"/>
</dbReference>
<evidence type="ECO:0000256" key="3">
    <source>
        <dbReference type="ARBA" id="ARBA00022723"/>
    </source>
</evidence>
<dbReference type="NCBIfam" id="TIGR00184">
    <property type="entry name" value="purA"/>
    <property type="match status" value="1"/>
</dbReference>
<dbReference type="GO" id="GO:0000287">
    <property type="term" value="F:magnesium ion binding"/>
    <property type="evidence" value="ECO:0007669"/>
    <property type="project" value="UniProtKB-UniRule"/>
</dbReference>
<feature type="binding site" evidence="8">
    <location>
        <position position="36"/>
    </location>
    <ligand>
        <name>Mg(2+)</name>
        <dbReference type="ChEBI" id="CHEBI:18420"/>
    </ligand>
</feature>
<keyword evidence="7 8" id="KW-0342">GTP-binding</keyword>
<evidence type="ECO:0000256" key="6">
    <source>
        <dbReference type="ARBA" id="ARBA00022842"/>
    </source>
</evidence>
<dbReference type="InterPro" id="IPR018220">
    <property type="entry name" value="Adenylosuccin_syn_GTP-bd"/>
</dbReference>
<evidence type="ECO:0000256" key="9">
    <source>
        <dbReference type="PROSITE-ProRule" id="PRU10134"/>
    </source>
</evidence>
<dbReference type="FunFam" id="3.90.170.10:FF:000001">
    <property type="entry name" value="Adenylosuccinate synthetase"/>
    <property type="match status" value="1"/>
</dbReference>
<keyword evidence="12" id="KW-1185">Reference proteome</keyword>
<evidence type="ECO:0000256" key="4">
    <source>
        <dbReference type="ARBA" id="ARBA00022741"/>
    </source>
</evidence>
<evidence type="ECO:0000256" key="10">
    <source>
        <dbReference type="RuleBase" id="RU000520"/>
    </source>
</evidence>
<dbReference type="PROSITE" id="PS01266">
    <property type="entry name" value="ADENYLOSUCCIN_SYN_1"/>
    <property type="match status" value="1"/>
</dbReference>
<feature type="active site" description="Proton acceptor" evidence="8">
    <location>
        <position position="9"/>
    </location>
</feature>
<dbReference type="InterPro" id="IPR033128">
    <property type="entry name" value="Adenylosuccin_syn_Lys_AS"/>
</dbReference>
<comment type="subunit">
    <text evidence="1 8">Homodimer.</text>
</comment>
<dbReference type="Pfam" id="PF00709">
    <property type="entry name" value="Adenylsucc_synt"/>
    <property type="match status" value="1"/>
</dbReference>
<feature type="binding site" description="in other chain" evidence="8">
    <location>
        <position position="219"/>
    </location>
    <ligand>
        <name>IMP</name>
        <dbReference type="ChEBI" id="CHEBI:58053"/>
        <note>ligand shared between dimeric partners</note>
    </ligand>
</feature>
<dbReference type="STRING" id="285351.SAMN04488035_2192"/>
<keyword evidence="3 8" id="KW-0479">Metal-binding</keyword>
<feature type="binding site" evidence="8">
    <location>
        <begin position="294"/>
        <end position="300"/>
    </location>
    <ligand>
        <name>substrate</name>
    </ligand>
</feature>
<dbReference type="Gene3D" id="1.10.300.10">
    <property type="entry name" value="Adenylosuccinate Synthetase, subunit A, domain 2"/>
    <property type="match status" value="1"/>
</dbReference>